<dbReference type="AlphaFoldDB" id="X1NPC5"/>
<comment type="caution">
    <text evidence="1">The sequence shown here is derived from an EMBL/GenBank/DDBJ whole genome shotgun (WGS) entry which is preliminary data.</text>
</comment>
<accession>X1NPC5</accession>
<evidence type="ECO:0000313" key="1">
    <source>
        <dbReference type="EMBL" id="GAI32056.1"/>
    </source>
</evidence>
<dbReference type="EMBL" id="BARV01015637">
    <property type="protein sequence ID" value="GAI32056.1"/>
    <property type="molecule type" value="Genomic_DNA"/>
</dbReference>
<protein>
    <submittedName>
        <fullName evidence="1">Uncharacterized protein</fullName>
    </submittedName>
</protein>
<proteinExistence type="predicted"/>
<organism evidence="1">
    <name type="scientific">marine sediment metagenome</name>
    <dbReference type="NCBI Taxonomy" id="412755"/>
    <lineage>
        <taxon>unclassified sequences</taxon>
        <taxon>metagenomes</taxon>
        <taxon>ecological metagenomes</taxon>
    </lineage>
</organism>
<reference evidence="1" key="1">
    <citation type="journal article" date="2014" name="Front. Microbiol.">
        <title>High frequency of phylogenetically diverse reductive dehalogenase-homologous genes in deep subseafloor sedimentary metagenomes.</title>
        <authorList>
            <person name="Kawai M."/>
            <person name="Futagami T."/>
            <person name="Toyoda A."/>
            <person name="Takaki Y."/>
            <person name="Nishi S."/>
            <person name="Hori S."/>
            <person name="Arai W."/>
            <person name="Tsubouchi T."/>
            <person name="Morono Y."/>
            <person name="Uchiyama I."/>
            <person name="Ito T."/>
            <person name="Fujiyama A."/>
            <person name="Inagaki F."/>
            <person name="Takami H."/>
        </authorList>
    </citation>
    <scope>NUCLEOTIDE SEQUENCE</scope>
    <source>
        <strain evidence="1">Expedition CK06-06</strain>
    </source>
</reference>
<sequence>MTIQSGSKNDPYFFLKCIKKKNDGIWEKPSKGEGKTIKYSLEEMIMILQVLKRKINSFVQKKIIIIAQENPFL</sequence>
<gene>
    <name evidence="1" type="ORF">S06H3_27000</name>
</gene>
<name>X1NPC5_9ZZZZ</name>